<evidence type="ECO:0000256" key="1">
    <source>
        <dbReference type="ARBA" id="ARBA00004141"/>
    </source>
</evidence>
<feature type="transmembrane region" description="Helical" evidence="6">
    <location>
        <begin position="32"/>
        <end position="49"/>
    </location>
</feature>
<dbReference type="AlphaFoldDB" id="A0A0A0B7Z4"/>
<dbReference type="RefSeq" id="WP_034627171.1">
    <property type="nucleotide sequence ID" value="NZ_AXNT01000030.1"/>
</dbReference>
<protein>
    <recommendedName>
        <fullName evidence="9">DoxX family protein</fullName>
    </recommendedName>
</protein>
<accession>A0A0A0B7Z4</accession>
<proteinExistence type="predicted"/>
<dbReference type="InterPro" id="IPR032808">
    <property type="entry name" value="DoxX"/>
</dbReference>
<evidence type="ECO:0008006" key="9">
    <source>
        <dbReference type="Google" id="ProtNLM"/>
    </source>
</evidence>
<gene>
    <name evidence="7" type="ORF">Q760_10505</name>
</gene>
<organism evidence="7 8">
    <name type="scientific">Cellulomonas cellasea DSM 20118</name>
    <dbReference type="NCBI Taxonomy" id="1408250"/>
    <lineage>
        <taxon>Bacteria</taxon>
        <taxon>Bacillati</taxon>
        <taxon>Actinomycetota</taxon>
        <taxon>Actinomycetes</taxon>
        <taxon>Micrococcales</taxon>
        <taxon>Cellulomonadaceae</taxon>
        <taxon>Cellulomonas</taxon>
    </lineage>
</organism>
<reference evidence="7 8" key="1">
    <citation type="submission" date="2013-10" db="EMBL/GenBank/DDBJ databases">
        <authorList>
            <person name="Wang G."/>
            <person name="Zhuang W."/>
        </authorList>
    </citation>
    <scope>NUCLEOTIDE SEQUENCE [LARGE SCALE GENOMIC DNA]</scope>
    <source>
        <strain evidence="7 8">DSM 20118</strain>
    </source>
</reference>
<sequence>MTASPVAPARTQSTQHDPDLRGPGLTLGARRALAALRIALGLVFLWPFLDKTFGLGYATPAEGAWINGGTPSQGYLQHGVSGPAKEFFASIASPVSDWLFMLGMLGVGLALLLGIGLRVAAVAAALLMVPLYVAAWPFAAGSQNPLVDQHLVYTLAAIALAATLAGDTWGLGRPWSRLGVVRANPWLR</sequence>
<evidence type="ECO:0000256" key="3">
    <source>
        <dbReference type="ARBA" id="ARBA00022989"/>
    </source>
</evidence>
<evidence type="ECO:0000313" key="8">
    <source>
        <dbReference type="Proteomes" id="UP000029833"/>
    </source>
</evidence>
<name>A0A0A0B7Z4_9CELL</name>
<evidence type="ECO:0000256" key="4">
    <source>
        <dbReference type="ARBA" id="ARBA00023136"/>
    </source>
</evidence>
<dbReference type="OrthoDB" id="3253635at2"/>
<comment type="subcellular location">
    <subcellularLocation>
        <location evidence="1">Membrane</location>
        <topology evidence="1">Multi-pass membrane protein</topology>
    </subcellularLocation>
</comment>
<evidence type="ECO:0000256" key="2">
    <source>
        <dbReference type="ARBA" id="ARBA00022692"/>
    </source>
</evidence>
<feature type="transmembrane region" description="Helical" evidence="6">
    <location>
        <begin position="98"/>
        <end position="115"/>
    </location>
</feature>
<keyword evidence="4 6" id="KW-0472">Membrane</keyword>
<comment type="caution">
    <text evidence="7">The sequence shown here is derived from an EMBL/GenBank/DDBJ whole genome shotgun (WGS) entry which is preliminary data.</text>
</comment>
<keyword evidence="8" id="KW-1185">Reference proteome</keyword>
<keyword evidence="3 6" id="KW-1133">Transmembrane helix</keyword>
<dbReference type="Proteomes" id="UP000029833">
    <property type="component" value="Unassembled WGS sequence"/>
</dbReference>
<feature type="transmembrane region" description="Helical" evidence="6">
    <location>
        <begin position="151"/>
        <end position="172"/>
    </location>
</feature>
<dbReference type="EMBL" id="AXNT01000030">
    <property type="protein sequence ID" value="KGM02955.1"/>
    <property type="molecule type" value="Genomic_DNA"/>
</dbReference>
<feature type="transmembrane region" description="Helical" evidence="6">
    <location>
        <begin position="122"/>
        <end position="139"/>
    </location>
</feature>
<keyword evidence="2 6" id="KW-0812">Transmembrane</keyword>
<evidence type="ECO:0000313" key="7">
    <source>
        <dbReference type="EMBL" id="KGM02955.1"/>
    </source>
</evidence>
<dbReference type="Pfam" id="PF07681">
    <property type="entry name" value="DoxX"/>
    <property type="match status" value="1"/>
</dbReference>
<evidence type="ECO:0000256" key="6">
    <source>
        <dbReference type="SAM" id="Phobius"/>
    </source>
</evidence>
<evidence type="ECO:0000256" key="5">
    <source>
        <dbReference type="SAM" id="MobiDB-lite"/>
    </source>
</evidence>
<feature type="region of interest" description="Disordered" evidence="5">
    <location>
        <begin position="1"/>
        <end position="23"/>
    </location>
</feature>